<organism evidence="1">
    <name type="scientific">Cucumis melo</name>
    <name type="common">Muskmelon</name>
    <dbReference type="NCBI Taxonomy" id="3656"/>
    <lineage>
        <taxon>Eukaryota</taxon>
        <taxon>Viridiplantae</taxon>
        <taxon>Streptophyta</taxon>
        <taxon>Embryophyta</taxon>
        <taxon>Tracheophyta</taxon>
        <taxon>Spermatophyta</taxon>
        <taxon>Magnoliopsida</taxon>
        <taxon>eudicotyledons</taxon>
        <taxon>Gunneridae</taxon>
        <taxon>Pentapetalae</taxon>
        <taxon>rosids</taxon>
        <taxon>fabids</taxon>
        <taxon>Cucurbitales</taxon>
        <taxon>Cucurbitaceae</taxon>
        <taxon>Benincaseae</taxon>
        <taxon>Cucumis</taxon>
    </lineage>
</organism>
<evidence type="ECO:0000313" key="1">
    <source>
        <dbReference type="EnsemblPlants" id="MELO3C033084.2.1"/>
    </source>
</evidence>
<name>A0A9I9EFH3_CUCME</name>
<accession>A0A9I9EFH3</accession>
<reference evidence="1" key="1">
    <citation type="submission" date="2023-03" db="UniProtKB">
        <authorList>
            <consortium name="EnsemblPlants"/>
        </authorList>
    </citation>
    <scope>IDENTIFICATION</scope>
</reference>
<dbReference type="EnsemblPlants" id="MELO3C033084.2.1">
    <property type="protein sequence ID" value="MELO3C033084.2.1"/>
    <property type="gene ID" value="MELO3C033084.2"/>
</dbReference>
<dbReference type="Gramene" id="MELO3C033084.2.1">
    <property type="protein sequence ID" value="MELO3C033084.2.1"/>
    <property type="gene ID" value="MELO3C033084.2"/>
</dbReference>
<sequence length="50" mass="5993">MCVYIYLIFFTTSMKIRVELTWVQNMDLDMITVKYDLEDLEAVFVSYMIG</sequence>
<dbReference type="AlphaFoldDB" id="A0A9I9EFH3"/>
<protein>
    <submittedName>
        <fullName evidence="1">Uncharacterized protein</fullName>
    </submittedName>
</protein>
<proteinExistence type="predicted"/>